<name>A0A7J5ZDG4_DISMA</name>
<accession>A0A7J5ZDG4</accession>
<organism evidence="2 3">
    <name type="scientific">Dissostichus mawsoni</name>
    <name type="common">Antarctic cod</name>
    <dbReference type="NCBI Taxonomy" id="36200"/>
    <lineage>
        <taxon>Eukaryota</taxon>
        <taxon>Metazoa</taxon>
        <taxon>Chordata</taxon>
        <taxon>Craniata</taxon>
        <taxon>Vertebrata</taxon>
        <taxon>Euteleostomi</taxon>
        <taxon>Actinopterygii</taxon>
        <taxon>Neopterygii</taxon>
        <taxon>Teleostei</taxon>
        <taxon>Neoteleostei</taxon>
        <taxon>Acanthomorphata</taxon>
        <taxon>Eupercaria</taxon>
        <taxon>Perciformes</taxon>
        <taxon>Notothenioidei</taxon>
        <taxon>Nototheniidae</taxon>
        <taxon>Dissostichus</taxon>
    </lineage>
</organism>
<evidence type="ECO:0000313" key="2">
    <source>
        <dbReference type="EMBL" id="KAF3859610.1"/>
    </source>
</evidence>
<evidence type="ECO:0000313" key="3">
    <source>
        <dbReference type="Proteomes" id="UP000518266"/>
    </source>
</evidence>
<reference evidence="2 3" key="1">
    <citation type="submission" date="2020-03" db="EMBL/GenBank/DDBJ databases">
        <title>Dissostichus mawsoni Genome sequencing and assembly.</title>
        <authorList>
            <person name="Park H."/>
        </authorList>
    </citation>
    <scope>NUCLEOTIDE SEQUENCE [LARGE SCALE GENOMIC DNA]</scope>
    <source>
        <strain evidence="2">DM0001</strain>
        <tissue evidence="2">Muscle</tissue>
    </source>
</reference>
<dbReference type="EMBL" id="JAAKFY010000003">
    <property type="protein sequence ID" value="KAF3859610.1"/>
    <property type="molecule type" value="Genomic_DNA"/>
</dbReference>
<dbReference type="Proteomes" id="UP000518266">
    <property type="component" value="Unassembled WGS sequence"/>
</dbReference>
<sequence length="116" mass="12975">MWLKGSRERPLTHEERRQEWPSVSSRHLRCLFVSLSSPQSPTSLSWSPMTHRKWKLRASSAVPSKSPRAVRADILSVAFVASLASNCQQQSIITVHSFHSGGSSFSSRKQRKTGGN</sequence>
<proteinExistence type="predicted"/>
<dbReference type="AlphaFoldDB" id="A0A7J5ZDG4"/>
<protein>
    <submittedName>
        <fullName evidence="2">Uncharacterized protein</fullName>
    </submittedName>
</protein>
<gene>
    <name evidence="2" type="ORF">F7725_022009</name>
</gene>
<comment type="caution">
    <text evidence="2">The sequence shown here is derived from an EMBL/GenBank/DDBJ whole genome shotgun (WGS) entry which is preliminary data.</text>
</comment>
<keyword evidence="3" id="KW-1185">Reference proteome</keyword>
<feature type="compositionally biased region" description="Basic and acidic residues" evidence="1">
    <location>
        <begin position="1"/>
        <end position="19"/>
    </location>
</feature>
<evidence type="ECO:0000256" key="1">
    <source>
        <dbReference type="SAM" id="MobiDB-lite"/>
    </source>
</evidence>
<feature type="region of interest" description="Disordered" evidence="1">
    <location>
        <begin position="1"/>
        <end position="22"/>
    </location>
</feature>